<dbReference type="GO" id="GO:0005886">
    <property type="term" value="C:plasma membrane"/>
    <property type="evidence" value="ECO:0007669"/>
    <property type="project" value="TreeGrafter"/>
</dbReference>
<evidence type="ECO:0000256" key="4">
    <source>
        <dbReference type="ARBA" id="ARBA00022692"/>
    </source>
</evidence>
<evidence type="ECO:0000256" key="5">
    <source>
        <dbReference type="ARBA" id="ARBA00022989"/>
    </source>
</evidence>
<dbReference type="SMART" id="SM01330">
    <property type="entry name" value="Frizzled"/>
    <property type="match status" value="1"/>
</dbReference>
<dbReference type="InterPro" id="IPR017981">
    <property type="entry name" value="GPCR_2-like_7TM"/>
</dbReference>
<evidence type="ECO:0000313" key="10">
    <source>
        <dbReference type="Proteomes" id="UP001152795"/>
    </source>
</evidence>
<dbReference type="GO" id="GO:0042813">
    <property type="term" value="F:Wnt receptor activity"/>
    <property type="evidence" value="ECO:0007669"/>
    <property type="project" value="TreeGrafter"/>
</dbReference>
<dbReference type="PROSITE" id="PS50261">
    <property type="entry name" value="G_PROTEIN_RECEP_F2_4"/>
    <property type="match status" value="1"/>
</dbReference>
<comment type="similarity">
    <text evidence="2">Belongs to the G-protein coupled receptor Fz/Smo family.</text>
</comment>
<dbReference type="PANTHER" id="PTHR11309:SF23">
    <property type="entry name" value="FRIZZLED-4"/>
    <property type="match status" value="1"/>
</dbReference>
<organism evidence="9 10">
    <name type="scientific">Paramuricea clavata</name>
    <name type="common">Red gorgonian</name>
    <name type="synonym">Violescent sea-whip</name>
    <dbReference type="NCBI Taxonomy" id="317549"/>
    <lineage>
        <taxon>Eukaryota</taxon>
        <taxon>Metazoa</taxon>
        <taxon>Cnidaria</taxon>
        <taxon>Anthozoa</taxon>
        <taxon>Octocorallia</taxon>
        <taxon>Malacalcyonacea</taxon>
        <taxon>Plexauridae</taxon>
        <taxon>Paramuricea</taxon>
    </lineage>
</organism>
<dbReference type="EMBL" id="CACRXK020012385">
    <property type="protein sequence ID" value="CAB4023234.1"/>
    <property type="molecule type" value="Genomic_DNA"/>
</dbReference>
<accession>A0A6S7IV72</accession>
<dbReference type="PRINTS" id="PR00489">
    <property type="entry name" value="FRIZZLED"/>
</dbReference>
<dbReference type="InterPro" id="IPR020067">
    <property type="entry name" value="Frizzled_dom"/>
</dbReference>
<evidence type="ECO:0000256" key="7">
    <source>
        <dbReference type="ARBA" id="ARBA00023157"/>
    </source>
</evidence>
<keyword evidence="6" id="KW-0472">Membrane</keyword>
<dbReference type="GO" id="GO:0035567">
    <property type="term" value="P:non-canonical Wnt signaling pathway"/>
    <property type="evidence" value="ECO:0007669"/>
    <property type="project" value="TreeGrafter"/>
</dbReference>
<dbReference type="SMART" id="SM00063">
    <property type="entry name" value="FRI"/>
    <property type="match status" value="1"/>
</dbReference>
<dbReference type="Proteomes" id="UP001152795">
    <property type="component" value="Unassembled WGS sequence"/>
</dbReference>
<dbReference type="PANTHER" id="PTHR11309">
    <property type="entry name" value="FRIZZLED"/>
    <property type="match status" value="1"/>
</dbReference>
<dbReference type="PROSITE" id="PS50038">
    <property type="entry name" value="FZ"/>
    <property type="match status" value="1"/>
</dbReference>
<sequence>MAIQTARFTSRLCLIYILISFPFVSSFGAKHKEKPKCEEMNVEQCRSLGYNVTGVPNIFGDTSQIDVERNLMTINELLTSTCAEPVRFFFCSMYAPMCSTATNSLIMSCGSLCEYVTKRCKPTAAKFEIPWLDAWNCTQFHWQNKKDEMCMPGDMYNYTTFKYPYSTTKTNSGNDKKSFKNSRNYIYLERTNSWVLLCDKDGIFRSDTKAFAELWMTIWSIVCFISTTVALLPFLVDTQRFHYPERAIMMLALCYNLYSIGFILRVIFGRKAVACASDDDSESYITQNELGNPLCAFVFLFLYFFGMAANIWWVILALTWFLAAGMKWNFEAIGSYTNLFHLVAWLLPVVKTVLVLIFRKVDGDELTGLCYVGNQDLLALTGFVLGPQFTYLIIGTLFLLAGFIALYRIRLTVHKERLHKIDKLDRFIARMGLFSAVSTVPVTCIIAAHFYEYSHREDWLYGRSEPNTKVLMLKICMALFVGVISGAWIWASKSCTAWKNFYMKTFKKQTTVQNGSNNNMALRNQATRAIQADTEV</sequence>
<dbReference type="Gene3D" id="1.20.1070.10">
    <property type="entry name" value="Rhodopsin 7-helix transmembrane proteins"/>
    <property type="match status" value="1"/>
</dbReference>
<dbReference type="InterPro" id="IPR036790">
    <property type="entry name" value="Frizzled_dom_sf"/>
</dbReference>
<dbReference type="GO" id="GO:0060070">
    <property type="term" value="P:canonical Wnt signaling pathway"/>
    <property type="evidence" value="ECO:0007669"/>
    <property type="project" value="TreeGrafter"/>
</dbReference>
<name>A0A6S7IV72_PARCT</name>
<evidence type="ECO:0000256" key="2">
    <source>
        <dbReference type="ARBA" id="ARBA00008077"/>
    </source>
</evidence>
<proteinExistence type="inferred from homology"/>
<dbReference type="Pfam" id="PF01534">
    <property type="entry name" value="Frizzled"/>
    <property type="match status" value="1"/>
</dbReference>
<dbReference type="Pfam" id="PF01392">
    <property type="entry name" value="Fz"/>
    <property type="match status" value="1"/>
</dbReference>
<evidence type="ECO:0000256" key="1">
    <source>
        <dbReference type="ARBA" id="ARBA00004141"/>
    </source>
</evidence>
<keyword evidence="3" id="KW-0217">Developmental protein</keyword>
<keyword evidence="8" id="KW-0675">Receptor</keyword>
<dbReference type="Gene3D" id="1.10.2000.10">
    <property type="entry name" value="Frizzled cysteine-rich domain"/>
    <property type="match status" value="1"/>
</dbReference>
<dbReference type="InterPro" id="IPR015526">
    <property type="entry name" value="Frizzled/SFRP"/>
</dbReference>
<keyword evidence="5" id="KW-1133">Transmembrane helix</keyword>
<evidence type="ECO:0000256" key="8">
    <source>
        <dbReference type="ARBA" id="ARBA00023170"/>
    </source>
</evidence>
<comment type="caution">
    <text evidence="9">The sequence shown here is derived from an EMBL/GenBank/DDBJ whole genome shotgun (WGS) entry which is preliminary data.</text>
</comment>
<keyword evidence="7" id="KW-1015">Disulfide bond</keyword>
<dbReference type="OrthoDB" id="5959102at2759"/>
<keyword evidence="4" id="KW-0812">Transmembrane</keyword>
<protein>
    <submittedName>
        <fullName evidence="9">Frizzled-4</fullName>
    </submittedName>
</protein>
<evidence type="ECO:0000256" key="6">
    <source>
        <dbReference type="ARBA" id="ARBA00023136"/>
    </source>
</evidence>
<evidence type="ECO:0000313" key="9">
    <source>
        <dbReference type="EMBL" id="CAB4023234.1"/>
    </source>
</evidence>
<comment type="subcellular location">
    <subcellularLocation>
        <location evidence="1">Membrane</location>
        <topology evidence="1">Multi-pass membrane protein</topology>
    </subcellularLocation>
</comment>
<dbReference type="InterPro" id="IPR000539">
    <property type="entry name" value="Frizzled/Smoothened_7TM"/>
</dbReference>
<reference evidence="9" key="1">
    <citation type="submission" date="2020-04" db="EMBL/GenBank/DDBJ databases">
        <authorList>
            <person name="Alioto T."/>
            <person name="Alioto T."/>
            <person name="Gomez Garrido J."/>
        </authorList>
    </citation>
    <scope>NUCLEOTIDE SEQUENCE</scope>
    <source>
        <strain evidence="9">A484AB</strain>
    </source>
</reference>
<evidence type="ECO:0000256" key="3">
    <source>
        <dbReference type="ARBA" id="ARBA00022473"/>
    </source>
</evidence>
<dbReference type="SUPFAM" id="SSF63501">
    <property type="entry name" value="Frizzled cysteine-rich domain"/>
    <property type="match status" value="1"/>
</dbReference>
<gene>
    <name evidence="9" type="ORF">PACLA_8A087264</name>
</gene>
<dbReference type="GO" id="GO:0017147">
    <property type="term" value="F:Wnt-protein binding"/>
    <property type="evidence" value="ECO:0007669"/>
    <property type="project" value="TreeGrafter"/>
</dbReference>
<keyword evidence="10" id="KW-1185">Reference proteome</keyword>
<dbReference type="AlphaFoldDB" id="A0A6S7IV72"/>